<proteinExistence type="predicted"/>
<feature type="compositionally biased region" description="Polar residues" evidence="1">
    <location>
        <begin position="1"/>
        <end position="10"/>
    </location>
</feature>
<dbReference type="InterPro" id="IPR036691">
    <property type="entry name" value="Endo/exonu/phosph_ase_sf"/>
</dbReference>
<feature type="region of interest" description="Disordered" evidence="1">
    <location>
        <begin position="569"/>
        <end position="692"/>
    </location>
</feature>
<feature type="compositionally biased region" description="Polar residues" evidence="1">
    <location>
        <begin position="33"/>
        <end position="42"/>
    </location>
</feature>
<dbReference type="Pfam" id="PF14111">
    <property type="entry name" value="DUF4283"/>
    <property type="match status" value="1"/>
</dbReference>
<dbReference type="InterPro" id="IPR025558">
    <property type="entry name" value="DUF4283"/>
</dbReference>
<feature type="region of interest" description="Disordered" evidence="1">
    <location>
        <begin position="1"/>
        <end position="47"/>
    </location>
</feature>
<feature type="domain" description="DUF4283" evidence="2">
    <location>
        <begin position="355"/>
        <end position="438"/>
    </location>
</feature>
<evidence type="ECO:0000313" key="3">
    <source>
        <dbReference type="EMBL" id="OIT08479.1"/>
    </source>
</evidence>
<dbReference type="SUPFAM" id="SSF56219">
    <property type="entry name" value="DNase I-like"/>
    <property type="match status" value="1"/>
</dbReference>
<feature type="region of interest" description="Disordered" evidence="1">
    <location>
        <begin position="712"/>
        <end position="736"/>
    </location>
</feature>
<feature type="compositionally biased region" description="Polar residues" evidence="1">
    <location>
        <begin position="634"/>
        <end position="668"/>
    </location>
</feature>
<protein>
    <recommendedName>
        <fullName evidence="2">DUF4283 domain-containing protein</fullName>
    </recommendedName>
</protein>
<dbReference type="Gene3D" id="3.60.10.10">
    <property type="entry name" value="Endonuclease/exonuclease/phosphatase"/>
    <property type="match status" value="1"/>
</dbReference>
<evidence type="ECO:0000256" key="1">
    <source>
        <dbReference type="SAM" id="MobiDB-lite"/>
    </source>
</evidence>
<gene>
    <name evidence="3" type="ORF">A4A49_00874</name>
</gene>
<dbReference type="PANTHER" id="PTHR33710:SF54">
    <property type="entry name" value="NON-LTR RETROELEMENT REVERSE TRANSCRIPTASE"/>
    <property type="match status" value="1"/>
</dbReference>
<accession>A0A1J6JFN7</accession>
<keyword evidence="4" id="KW-1185">Reference proteome</keyword>
<reference evidence="3" key="1">
    <citation type="submission" date="2016-11" db="EMBL/GenBank/DDBJ databases">
        <title>The genome of Nicotiana attenuata.</title>
        <authorList>
            <person name="Xu S."/>
            <person name="Brockmoeller T."/>
            <person name="Gaquerel E."/>
            <person name="Navarro A."/>
            <person name="Kuhl H."/>
            <person name="Gase K."/>
            <person name="Ling Z."/>
            <person name="Zhou W."/>
            <person name="Kreitzer C."/>
            <person name="Stanke M."/>
            <person name="Tang H."/>
            <person name="Lyons E."/>
            <person name="Pandey P."/>
            <person name="Pandey S.P."/>
            <person name="Timmermann B."/>
            <person name="Baldwin I.T."/>
        </authorList>
    </citation>
    <scope>NUCLEOTIDE SEQUENCE [LARGE SCALE GENOMIC DNA]</scope>
    <source>
        <strain evidence="3">UT</strain>
    </source>
</reference>
<name>A0A1J6JFN7_NICAT</name>
<feature type="compositionally biased region" description="Polar residues" evidence="1">
    <location>
        <begin position="569"/>
        <end position="586"/>
    </location>
</feature>
<dbReference type="Gramene" id="OIT08479">
    <property type="protein sequence ID" value="OIT08479"/>
    <property type="gene ID" value="A4A49_00874"/>
</dbReference>
<feature type="region of interest" description="Disordered" evidence="1">
    <location>
        <begin position="750"/>
        <end position="776"/>
    </location>
</feature>
<sequence>MDGSKPSTGENPPVKSPKKRLNKAHNPPKPVFPNTSPAATNQRKGEGITVAHSSLRASKNSKVNFGTKKVIPLHGDCSSSQNAHPHQKSAISTVEINVNDRLQNASNIELAGDRVLAGQSGNVGYQNARTNEDISLAPSILYGYQSTNSILKSLNPGTQNSSDFHKNDNPQFGQTGPQPLIGNLSPPSEEQVSTVSAHSSKTIDHIDQLTSPVLHHLAGQEVPVNQLLQNQYQTTPGIQEIDPQASNPIFQGPIPSNIQFGDSAVTELSGARPNVKDTYGALMGNQSGLQISHDHHEGNSPPPPPTVTHSYVTRLRARHAAEIKPIAFTLTKITTKQGQPAVIFKKEDYMVRFADRCKFIVVGKYSNTMPRMEIIRKSFIAQTELRRPVKIAHFNARTVYIDLENEYDHSTVWGKQYMYIQGQMMKLEAWSPAFKPNEDSPIVLVWVVIPELPWHLYYMEILTPLLSPIGKALYLDLASFQKNKGKCGQGIPAINPPAQLERSVDPVAQDHPIPSIPPSSSVDCGVIGGMDTCQGKLSDSQEGVPKGEGLPYVLHECAKAQLDDHRIDQQTPTTTLPNSDTQQVDQYDSVTVEEDSESLSSEENPSAQMKALHKGKAKFLSPQSQEKFRLDPTESPSYRLSVIANPSLSQPSLTNKELSSDGNETDIPTNDKPPKAKTHKFTFVSPSTPRKNHLLNPLDMVMEECPQQDEYRPIESEDESAGNHDDDIASNDDGHEKEEHCELLIAAVNGEQNKENDASATLSARKSPSPRLTRSRAARIRSSNNSHLNSIKIQLSIHQASANVNDKIWVFWDKEFNAKVLDHDEQQLSLEMKHVENGNLFHLTVIYAKCKPILRRPLWEVLRHKSTTCNVPWCVIRDFNVIASVEEKIGGIPYQMSKSLDFLSMMEDCGLMDLGFYGSKVTWSNERGQCAIVWKSLDRGLANDLWLEDFPAATITHLASARSDHNPLLLELHTRQDNGKKYFKFLKCWVDNKSFLPLVSEIWNREVRGNPMWVFHQKLKALSHALSPRSRQQYGDIFQKTKEYEQKVKDAELIWAQTNNDADRISLNELKAQYVRHLKVEQDVLKQKTQLQWFKEGDAN</sequence>
<evidence type="ECO:0000259" key="2">
    <source>
        <dbReference type="Pfam" id="PF14111"/>
    </source>
</evidence>
<dbReference type="EMBL" id="MJEQ01037183">
    <property type="protein sequence ID" value="OIT08479.1"/>
    <property type="molecule type" value="Genomic_DNA"/>
</dbReference>
<dbReference type="Proteomes" id="UP000187609">
    <property type="component" value="Unassembled WGS sequence"/>
</dbReference>
<dbReference type="PANTHER" id="PTHR33710">
    <property type="entry name" value="BNAC02G09200D PROTEIN"/>
    <property type="match status" value="1"/>
</dbReference>
<feature type="compositionally biased region" description="Polar residues" evidence="1">
    <location>
        <begin position="758"/>
        <end position="772"/>
    </location>
</feature>
<evidence type="ECO:0000313" key="4">
    <source>
        <dbReference type="Proteomes" id="UP000187609"/>
    </source>
</evidence>
<comment type="caution">
    <text evidence="3">The sequence shown here is derived from an EMBL/GenBank/DDBJ whole genome shotgun (WGS) entry which is preliminary data.</text>
</comment>
<dbReference type="AlphaFoldDB" id="A0A1J6JFN7"/>
<organism evidence="3 4">
    <name type="scientific">Nicotiana attenuata</name>
    <name type="common">Coyote tobacco</name>
    <dbReference type="NCBI Taxonomy" id="49451"/>
    <lineage>
        <taxon>Eukaryota</taxon>
        <taxon>Viridiplantae</taxon>
        <taxon>Streptophyta</taxon>
        <taxon>Embryophyta</taxon>
        <taxon>Tracheophyta</taxon>
        <taxon>Spermatophyta</taxon>
        <taxon>Magnoliopsida</taxon>
        <taxon>eudicotyledons</taxon>
        <taxon>Gunneridae</taxon>
        <taxon>Pentapetalae</taxon>
        <taxon>asterids</taxon>
        <taxon>lamiids</taxon>
        <taxon>Solanales</taxon>
        <taxon>Solanaceae</taxon>
        <taxon>Nicotianoideae</taxon>
        <taxon>Nicotianeae</taxon>
        <taxon>Nicotiana</taxon>
    </lineage>
</organism>